<name>A0A2I2KT24_9ACTN</name>
<evidence type="ECO:0000313" key="2">
    <source>
        <dbReference type="Proteomes" id="UP000234331"/>
    </source>
</evidence>
<organism evidence="1 2">
    <name type="scientific">Frankia canadensis</name>
    <dbReference type="NCBI Taxonomy" id="1836972"/>
    <lineage>
        <taxon>Bacteria</taxon>
        <taxon>Bacillati</taxon>
        <taxon>Actinomycetota</taxon>
        <taxon>Actinomycetes</taxon>
        <taxon>Frankiales</taxon>
        <taxon>Frankiaceae</taxon>
        <taxon>Frankia</taxon>
    </lineage>
</organism>
<keyword evidence="2" id="KW-1185">Reference proteome</keyword>
<evidence type="ECO:0000313" key="1">
    <source>
        <dbReference type="EMBL" id="SNQ48796.1"/>
    </source>
</evidence>
<protein>
    <submittedName>
        <fullName evidence="1">Uncharacterized protein</fullName>
    </submittedName>
</protein>
<reference evidence="1 2" key="1">
    <citation type="submission" date="2017-06" db="EMBL/GenBank/DDBJ databases">
        <authorList>
            <person name="Kim H.J."/>
            <person name="Triplett B.A."/>
        </authorList>
    </citation>
    <scope>NUCLEOTIDE SEQUENCE [LARGE SCALE GENOMIC DNA]</scope>
    <source>
        <strain evidence="1">FRACA_ARgP5</strain>
    </source>
</reference>
<accession>A0A2I2KT24</accession>
<dbReference type="Proteomes" id="UP000234331">
    <property type="component" value="Unassembled WGS sequence"/>
</dbReference>
<proteinExistence type="predicted"/>
<dbReference type="EMBL" id="FZMO01000201">
    <property type="protein sequence ID" value="SNQ48796.1"/>
    <property type="molecule type" value="Genomic_DNA"/>
</dbReference>
<dbReference type="AlphaFoldDB" id="A0A2I2KT24"/>
<sequence length="234" mass="24955">MRGELVVAEVRLTGAGGDDEAVVRVHGGAPEQLRRDGARLHVDGRHLTQDDLGVVLAAEHLAGGRGDLALRQDARRHLVEQRLEQVMGGLGDQSDLDGRLAKSLRGEQSAEAGADDHHAVRGAAPPLEPFRFVGMPCAGAVRGHDPSPLNLLTPSGARWRRGDRIPESTLVSTDYFPPISGRGIVFIVTSPRSIGYGYVARNTLPADGGAHSPDVDRRTGEPSVAWRCVAPARK</sequence>
<gene>
    <name evidence="1" type="ORF">FRACA_280018</name>
</gene>